<organism evidence="1 2">
    <name type="scientific">Shewanella algicola</name>
    <dbReference type="NCBI Taxonomy" id="640633"/>
    <lineage>
        <taxon>Bacteria</taxon>
        <taxon>Pseudomonadati</taxon>
        <taxon>Pseudomonadota</taxon>
        <taxon>Gammaproteobacteria</taxon>
        <taxon>Alteromonadales</taxon>
        <taxon>Shewanellaceae</taxon>
        <taxon>Shewanella</taxon>
    </lineage>
</organism>
<gene>
    <name evidence="1" type="ORF">L2749_22435</name>
</gene>
<comment type="caution">
    <text evidence="1">The sequence shown here is derived from an EMBL/GenBank/DDBJ whole genome shotgun (WGS) entry which is preliminary data.</text>
</comment>
<keyword evidence="2" id="KW-1185">Reference proteome</keyword>
<dbReference type="AlphaFoldDB" id="A0A9X1ZCQ3"/>
<reference evidence="1" key="1">
    <citation type="submission" date="2022-01" db="EMBL/GenBank/DDBJ databases">
        <title>Whole genome-based taxonomy of the Shewanellaceae.</title>
        <authorList>
            <person name="Martin-Rodriguez A.J."/>
        </authorList>
    </citation>
    <scope>NUCLEOTIDE SEQUENCE</scope>
    <source>
        <strain evidence="1">DSM 23803</strain>
    </source>
</reference>
<dbReference type="EMBL" id="JAKILJ010000171">
    <property type="protein sequence ID" value="MCL1107942.1"/>
    <property type="molecule type" value="Genomic_DNA"/>
</dbReference>
<proteinExistence type="predicted"/>
<dbReference type="RefSeq" id="WP_188927314.1">
    <property type="nucleotide sequence ID" value="NZ_BMQI01000136.1"/>
</dbReference>
<protein>
    <submittedName>
        <fullName evidence="1">Uncharacterized protein</fullName>
    </submittedName>
</protein>
<sequence length="108" mass="11855">MIFLHASYGNEETEQWENIKVIPLKPNKELFPEQNIENEDGFGLISESLCLPNGEVITLGVAFSSSNLSINFVIQKGECTLLNLGAFKVTLEAFDPSGGCNRFCVTAI</sequence>
<evidence type="ECO:0000313" key="1">
    <source>
        <dbReference type="EMBL" id="MCL1107942.1"/>
    </source>
</evidence>
<accession>A0A9X1ZCQ3</accession>
<evidence type="ECO:0000313" key="2">
    <source>
        <dbReference type="Proteomes" id="UP001139408"/>
    </source>
</evidence>
<dbReference type="Proteomes" id="UP001139408">
    <property type="component" value="Unassembled WGS sequence"/>
</dbReference>
<name>A0A9X1ZCQ3_9GAMM</name>